<gene>
    <name evidence="3" type="ORF">COW96_02280</name>
</gene>
<protein>
    <recommendedName>
        <fullName evidence="2">PIN domain-containing protein</fullName>
    </recommendedName>
</protein>
<dbReference type="InterPro" id="IPR002716">
    <property type="entry name" value="PIN_dom"/>
</dbReference>
<dbReference type="SUPFAM" id="SSF88723">
    <property type="entry name" value="PIN domain-like"/>
    <property type="match status" value="1"/>
</dbReference>
<proteinExistence type="predicted"/>
<dbReference type="InterPro" id="IPR044153">
    <property type="entry name" value="PIN_Pae0151-like"/>
</dbReference>
<dbReference type="Proteomes" id="UP000230802">
    <property type="component" value="Unassembled WGS sequence"/>
</dbReference>
<dbReference type="InterPro" id="IPR029060">
    <property type="entry name" value="PIN-like_dom_sf"/>
</dbReference>
<dbReference type="AlphaFoldDB" id="A0A2H0C3H4"/>
<accession>A0A2H0C3H4</accession>
<name>A0A2H0C3H4_9BACT</name>
<evidence type="ECO:0000256" key="1">
    <source>
        <dbReference type="ARBA" id="ARBA00022842"/>
    </source>
</evidence>
<dbReference type="InterPro" id="IPR051619">
    <property type="entry name" value="TypeII_TA_RNase_PINc/VapC"/>
</dbReference>
<feature type="domain" description="PIN" evidence="2">
    <location>
        <begin position="4"/>
        <end position="129"/>
    </location>
</feature>
<reference evidence="3 4" key="1">
    <citation type="submission" date="2017-09" db="EMBL/GenBank/DDBJ databases">
        <title>Depth-based differentiation of microbial function through sediment-hosted aquifers and enrichment of novel symbionts in the deep terrestrial subsurface.</title>
        <authorList>
            <person name="Probst A.J."/>
            <person name="Ladd B."/>
            <person name="Jarett J.K."/>
            <person name="Geller-Mcgrath D.E."/>
            <person name="Sieber C.M."/>
            <person name="Emerson J.B."/>
            <person name="Anantharaman K."/>
            <person name="Thomas B.C."/>
            <person name="Malmstrom R."/>
            <person name="Stieglmeier M."/>
            <person name="Klingl A."/>
            <person name="Woyke T."/>
            <person name="Ryan C.M."/>
            <person name="Banfield J.F."/>
        </authorList>
    </citation>
    <scope>NUCLEOTIDE SEQUENCE [LARGE SCALE GENOMIC DNA]</scope>
    <source>
        <strain evidence="3">CG22_combo_CG10-13_8_21_14_all_33_16</strain>
    </source>
</reference>
<evidence type="ECO:0000259" key="2">
    <source>
        <dbReference type="Pfam" id="PF01850"/>
    </source>
</evidence>
<dbReference type="PANTHER" id="PTHR35901:SF1">
    <property type="entry name" value="EXONUCLEASE VAPC9"/>
    <property type="match status" value="1"/>
</dbReference>
<evidence type="ECO:0000313" key="4">
    <source>
        <dbReference type="Proteomes" id="UP000230802"/>
    </source>
</evidence>
<comment type="caution">
    <text evidence="3">The sequence shown here is derived from an EMBL/GenBank/DDBJ whole genome shotgun (WGS) entry which is preliminary data.</text>
</comment>
<evidence type="ECO:0000313" key="3">
    <source>
        <dbReference type="EMBL" id="PIP64475.1"/>
    </source>
</evidence>
<dbReference type="Pfam" id="PF01850">
    <property type="entry name" value="PIN"/>
    <property type="match status" value="1"/>
</dbReference>
<dbReference type="Gene3D" id="3.40.50.1010">
    <property type="entry name" value="5'-nuclease"/>
    <property type="match status" value="1"/>
</dbReference>
<dbReference type="CDD" id="cd09873">
    <property type="entry name" value="PIN_Pae0151-like"/>
    <property type="match status" value="1"/>
</dbReference>
<dbReference type="PANTHER" id="PTHR35901">
    <property type="entry name" value="RIBONUCLEASE VAPC3"/>
    <property type="match status" value="1"/>
</dbReference>
<dbReference type="EMBL" id="PCTD01000098">
    <property type="protein sequence ID" value="PIP64475.1"/>
    <property type="molecule type" value="Genomic_DNA"/>
</dbReference>
<organism evidence="3 4">
    <name type="scientific">Candidatus Roizmanbacteria bacterium CG22_combo_CG10-13_8_21_14_all_33_16</name>
    <dbReference type="NCBI Taxonomy" id="1974859"/>
    <lineage>
        <taxon>Bacteria</taxon>
        <taxon>Candidatus Roizmaniibacteriota</taxon>
    </lineage>
</organism>
<sequence>MKTVIVDTSVIIKWFFPESSQDKALVLKKQHLDGEIFLCTRDLALYEFTSVFNNYSTQRIEEKDFQLACSALEALKMKYFSLEFNELSLTYTLAKKLTLSVYDCSFVLLAQKLNSTLYTSDKKLYQKAKTSADVVLV</sequence>
<keyword evidence="1" id="KW-0460">Magnesium</keyword>